<evidence type="ECO:0000313" key="3">
    <source>
        <dbReference type="Proteomes" id="UP000229081"/>
    </source>
</evidence>
<protein>
    <submittedName>
        <fullName evidence="2">Uncharacterized protein</fullName>
    </submittedName>
</protein>
<dbReference type="EMBL" id="CP024923">
    <property type="protein sequence ID" value="ATY31156.1"/>
    <property type="molecule type" value="Genomic_DNA"/>
</dbReference>
<sequence>MSPLRIALALTSIATSASIARAQVTPSPHIGTGKLAPGVTIPDWNVVLRLPSVELERKEVFDWVDRDLTLAMPQFWSRPVRDIARNYSKSALAVERVRSRVGSACAPFYDRIDLTMVRLRRFRLVGYNIEPLPPRYGQVQTSPAEAIAVNTRVGDVFSASLMDANQIRIRPPLFVKQEGALNTCWSGYWLTVTLEGPKGASPFGDYRRPSHRDSR</sequence>
<keyword evidence="3" id="KW-1185">Reference proteome</keyword>
<feature type="chain" id="PRO_5014927230" evidence="1">
    <location>
        <begin position="23"/>
        <end position="215"/>
    </location>
</feature>
<gene>
    <name evidence="2" type="ORF">CVN68_03475</name>
</gene>
<accession>A0A2K8MF47</accession>
<dbReference type="KEGG" id="sphc:CVN68_03475"/>
<dbReference type="Proteomes" id="UP000229081">
    <property type="component" value="Chromosome"/>
</dbReference>
<proteinExistence type="predicted"/>
<name>A0A2K8MF47_9SPHN</name>
<evidence type="ECO:0000256" key="1">
    <source>
        <dbReference type="SAM" id="SignalP"/>
    </source>
</evidence>
<evidence type="ECO:0000313" key="2">
    <source>
        <dbReference type="EMBL" id="ATY31156.1"/>
    </source>
</evidence>
<dbReference type="OrthoDB" id="9924950at2"/>
<dbReference type="AlphaFoldDB" id="A0A2K8MF47"/>
<feature type="signal peptide" evidence="1">
    <location>
        <begin position="1"/>
        <end position="22"/>
    </location>
</feature>
<organism evidence="2 3">
    <name type="scientific">Sphingomonas psychrotolerans</name>
    <dbReference type="NCBI Taxonomy" id="1327635"/>
    <lineage>
        <taxon>Bacteria</taxon>
        <taxon>Pseudomonadati</taxon>
        <taxon>Pseudomonadota</taxon>
        <taxon>Alphaproteobacteria</taxon>
        <taxon>Sphingomonadales</taxon>
        <taxon>Sphingomonadaceae</taxon>
        <taxon>Sphingomonas</taxon>
    </lineage>
</organism>
<reference evidence="2 3" key="1">
    <citation type="submission" date="2017-11" db="EMBL/GenBank/DDBJ databases">
        <title>Complete genome sequence of Sphingomonas sp. Strain Cra20, a psychrotolerant potential plant growth promoting rhizobacteria.</title>
        <authorList>
            <person name="Luo Y."/>
        </authorList>
    </citation>
    <scope>NUCLEOTIDE SEQUENCE [LARGE SCALE GENOMIC DNA]</scope>
    <source>
        <strain evidence="2 3">Cra20</strain>
    </source>
</reference>
<keyword evidence="1" id="KW-0732">Signal</keyword>
<dbReference type="RefSeq" id="WP_100280967.1">
    <property type="nucleotide sequence ID" value="NZ_CP024923.1"/>
</dbReference>